<feature type="compositionally biased region" description="Low complexity" evidence="2">
    <location>
        <begin position="279"/>
        <end position="294"/>
    </location>
</feature>
<feature type="region of interest" description="Disordered" evidence="2">
    <location>
        <begin position="1"/>
        <end position="347"/>
    </location>
</feature>
<dbReference type="AlphaFoldDB" id="A0A1E7FA65"/>
<dbReference type="OrthoDB" id="47832at2759"/>
<feature type="compositionally biased region" description="Basic and acidic residues" evidence="2">
    <location>
        <begin position="362"/>
        <end position="373"/>
    </location>
</feature>
<sequence>MREKFKRLLSGRSLLRGNAEISGSAGGNDSSSLLNSREEDDWETWSFNKKNSKDRGRTDRRANNQRSQSERPTGRQRSRSEVSKRLKGLASDIGEATSTRKVKGSGRGSRSTGGVFRGDRSEVRSKIDSIALERSNSETRILKDGTSASTSKSTKKLRGGRRKSSLIDVDDNNDVIRGSGDSAPRRSRSASRSRRVSTTTDIVDTGAARVRASSKKATRRSRSISKARFAKSMSEIPYQEEEKKSLSGSGSTITTKDSSKKKKKKRSYKDKDKKKRNSTRSQSDDSSADISIPSRVETNNDSTSSYGSMSLPGSPKAKKKKVKDKTKKLKREKSKSKMEFPVLPVDDFGDGLEGLAEEFRRSKEGYIDEKPELDASASTFGSEVSNSKNNSSYTKVSSMFENAWTGMGKSKGTDDDKVQRNQEKLNPIANDNPHNPFADDVETKSPVAAENRNSRVIEDDLLRTAVDFQVTQTENNQQNEEILKLQQQLSTALQKQVTMSEEHIQEKDEFLQVSRELERVKVELMESLEERSEAMKELKERDRVIEDEKSRIDNLEQAIDRQLGREEELENDVRESEEEIEKLLDDIQNFEKKLENGESGGGGASFVELHSTKKLLSEKEQTVDSQILRIEKLEIELKDSMTVPQLQIEELDQEKKALQGRLKGERLEYTSKLVTKDETISSLRTELSSYSISDDAQDLQSAKQKLNEAREDATTVREDLIAARKIVERLHEDREDLIEKHNLLKENSVFMNQSMKELTEKSDNLRAKVLEWTEKTYDWKQKAESAERKLGAYNDDRATAASDVEDSVASEDLADEAPQGMFLQAAMVKRSSAPTSRSSSWGIFKNSGQNQELSAEEIRIRVLEEQNHVFEAKIADLSSELVKMQTAHKEELYNTKKKIARLEGENEALLLQNSTLEQPRDN</sequence>
<evidence type="ECO:0000313" key="4">
    <source>
        <dbReference type="Proteomes" id="UP000095751"/>
    </source>
</evidence>
<evidence type="ECO:0000313" key="3">
    <source>
        <dbReference type="EMBL" id="OEU15029.1"/>
    </source>
</evidence>
<name>A0A1E7FA65_9STRA</name>
<feature type="compositionally biased region" description="Basic residues" evidence="2">
    <location>
        <begin position="259"/>
        <end position="278"/>
    </location>
</feature>
<evidence type="ECO:0000256" key="1">
    <source>
        <dbReference type="SAM" id="Coils"/>
    </source>
</evidence>
<feature type="coiled-coil region" evidence="1">
    <location>
        <begin position="846"/>
        <end position="912"/>
    </location>
</feature>
<dbReference type="KEGG" id="fcy:FRACYDRAFT_239709"/>
<evidence type="ECO:0000256" key="2">
    <source>
        <dbReference type="SAM" id="MobiDB-lite"/>
    </source>
</evidence>
<keyword evidence="4" id="KW-1185">Reference proteome</keyword>
<dbReference type="InParanoid" id="A0A1E7FA65"/>
<gene>
    <name evidence="3" type="ORF">FRACYDRAFT_239709</name>
</gene>
<feature type="region of interest" description="Disordered" evidence="2">
    <location>
        <begin position="362"/>
        <end position="453"/>
    </location>
</feature>
<feature type="compositionally biased region" description="Basic and acidic residues" evidence="2">
    <location>
        <begin position="411"/>
        <end position="423"/>
    </location>
</feature>
<organism evidence="3 4">
    <name type="scientific">Fragilariopsis cylindrus CCMP1102</name>
    <dbReference type="NCBI Taxonomy" id="635003"/>
    <lineage>
        <taxon>Eukaryota</taxon>
        <taxon>Sar</taxon>
        <taxon>Stramenopiles</taxon>
        <taxon>Ochrophyta</taxon>
        <taxon>Bacillariophyta</taxon>
        <taxon>Bacillariophyceae</taxon>
        <taxon>Bacillariophycidae</taxon>
        <taxon>Bacillariales</taxon>
        <taxon>Bacillariaceae</taxon>
        <taxon>Fragilariopsis</taxon>
    </lineage>
</organism>
<feature type="compositionally biased region" description="Basic and acidic residues" evidence="2">
    <location>
        <begin position="117"/>
        <end position="127"/>
    </location>
</feature>
<feature type="compositionally biased region" description="Polar residues" evidence="2">
    <location>
        <begin position="376"/>
        <end position="400"/>
    </location>
</feature>
<proteinExistence type="predicted"/>
<feature type="compositionally biased region" description="Basic residues" evidence="2">
    <location>
        <begin position="185"/>
        <end position="195"/>
    </location>
</feature>
<feature type="compositionally biased region" description="Polar residues" evidence="2">
    <location>
        <begin position="296"/>
        <end position="308"/>
    </location>
</feature>
<feature type="compositionally biased region" description="Basic residues" evidence="2">
    <location>
        <begin position="212"/>
        <end position="229"/>
    </location>
</feature>
<feature type="compositionally biased region" description="Basic residues" evidence="2">
    <location>
        <begin position="153"/>
        <end position="164"/>
    </location>
</feature>
<keyword evidence="1" id="KW-0175">Coiled coil</keyword>
<feature type="compositionally biased region" description="Basic and acidic residues" evidence="2">
    <location>
        <begin position="51"/>
        <end position="84"/>
    </location>
</feature>
<dbReference type="EMBL" id="KV784359">
    <property type="protein sequence ID" value="OEU15029.1"/>
    <property type="molecule type" value="Genomic_DNA"/>
</dbReference>
<feature type="coiled-coil region" evidence="1">
    <location>
        <begin position="692"/>
        <end position="775"/>
    </location>
</feature>
<evidence type="ECO:0008006" key="5">
    <source>
        <dbReference type="Google" id="ProtNLM"/>
    </source>
</evidence>
<feature type="compositionally biased region" description="Low complexity" evidence="2">
    <location>
        <begin position="246"/>
        <end position="256"/>
    </location>
</feature>
<reference evidence="3 4" key="1">
    <citation type="submission" date="2016-09" db="EMBL/GenBank/DDBJ databases">
        <title>Extensive genetic diversity and differential bi-allelic expression allows diatom success in the polar Southern Ocean.</title>
        <authorList>
            <consortium name="DOE Joint Genome Institute"/>
            <person name="Mock T."/>
            <person name="Otillar R.P."/>
            <person name="Strauss J."/>
            <person name="Dupont C."/>
            <person name="Frickenhaus S."/>
            <person name="Maumus F."/>
            <person name="Mcmullan M."/>
            <person name="Sanges R."/>
            <person name="Schmutz J."/>
            <person name="Toseland A."/>
            <person name="Valas R."/>
            <person name="Veluchamy A."/>
            <person name="Ward B.J."/>
            <person name="Allen A."/>
            <person name="Barry K."/>
            <person name="Falciatore A."/>
            <person name="Ferrante M."/>
            <person name="Fortunato A.E."/>
            <person name="Gloeckner G."/>
            <person name="Gruber A."/>
            <person name="Hipkin R."/>
            <person name="Janech M."/>
            <person name="Kroth P."/>
            <person name="Leese F."/>
            <person name="Lindquist E."/>
            <person name="Lyon B.R."/>
            <person name="Martin J."/>
            <person name="Mayer C."/>
            <person name="Parker M."/>
            <person name="Quesneville H."/>
            <person name="Raymond J."/>
            <person name="Uhlig C."/>
            <person name="Valentin K.U."/>
            <person name="Worden A.Z."/>
            <person name="Armbrust E.V."/>
            <person name="Bowler C."/>
            <person name="Green B."/>
            <person name="Moulton V."/>
            <person name="Van Oosterhout C."/>
            <person name="Grigoriev I."/>
        </authorList>
    </citation>
    <scope>NUCLEOTIDE SEQUENCE [LARGE SCALE GENOMIC DNA]</scope>
    <source>
        <strain evidence="3 4">CCMP1102</strain>
    </source>
</reference>
<dbReference type="Proteomes" id="UP000095751">
    <property type="component" value="Unassembled WGS sequence"/>
</dbReference>
<feature type="coiled-coil region" evidence="1">
    <location>
        <begin position="468"/>
        <end position="668"/>
    </location>
</feature>
<feature type="compositionally biased region" description="Basic residues" evidence="2">
    <location>
        <begin position="316"/>
        <end position="334"/>
    </location>
</feature>
<protein>
    <recommendedName>
        <fullName evidence="5">TATA element modulatory factor 1 TATA binding domain-containing protein</fullName>
    </recommendedName>
</protein>
<accession>A0A1E7FA65</accession>